<comment type="similarity">
    <text evidence="2">Belongs to the fatty acid desaturase type 1 family. AlkB subfamily.</text>
</comment>
<dbReference type="GO" id="GO:0004497">
    <property type="term" value="F:monooxygenase activity"/>
    <property type="evidence" value="ECO:0007669"/>
    <property type="project" value="UniProtKB-KW"/>
</dbReference>
<keyword evidence="8" id="KW-0560">Oxidoreductase</keyword>
<evidence type="ECO:0000256" key="2">
    <source>
        <dbReference type="ARBA" id="ARBA00010823"/>
    </source>
</evidence>
<evidence type="ECO:0000256" key="5">
    <source>
        <dbReference type="ARBA" id="ARBA00022692"/>
    </source>
</evidence>
<feature type="domain" description="Fatty acid desaturase" evidence="14">
    <location>
        <begin position="72"/>
        <end position="175"/>
    </location>
</feature>
<dbReference type="EMBL" id="HBIP01020164">
    <property type="protein sequence ID" value="CAE0496902.1"/>
    <property type="molecule type" value="Transcribed_RNA"/>
</dbReference>
<keyword evidence="9" id="KW-0408">Iron</keyword>
<dbReference type="GO" id="GO:0006629">
    <property type="term" value="P:lipid metabolic process"/>
    <property type="evidence" value="ECO:0007669"/>
    <property type="project" value="InterPro"/>
</dbReference>
<evidence type="ECO:0000256" key="1">
    <source>
        <dbReference type="ARBA" id="ARBA00004429"/>
    </source>
</evidence>
<keyword evidence="7 13" id="KW-1133">Transmembrane helix</keyword>
<evidence type="ECO:0000256" key="4">
    <source>
        <dbReference type="ARBA" id="ARBA00022519"/>
    </source>
</evidence>
<feature type="compositionally biased region" description="Low complexity" evidence="12">
    <location>
        <begin position="350"/>
        <end position="362"/>
    </location>
</feature>
<keyword evidence="3" id="KW-1003">Cell membrane</keyword>
<dbReference type="InterPro" id="IPR005804">
    <property type="entry name" value="FA_desaturase_dom"/>
</dbReference>
<comment type="subcellular location">
    <subcellularLocation>
        <location evidence="1">Cell inner membrane</location>
        <topology evidence="1">Multi-pass membrane protein</topology>
    </subcellularLocation>
</comment>
<feature type="region of interest" description="Disordered" evidence="12">
    <location>
        <begin position="187"/>
        <end position="209"/>
    </location>
</feature>
<evidence type="ECO:0000313" key="15">
    <source>
        <dbReference type="EMBL" id="CAE0496902.1"/>
    </source>
</evidence>
<evidence type="ECO:0000256" key="9">
    <source>
        <dbReference type="ARBA" id="ARBA00023004"/>
    </source>
</evidence>
<dbReference type="InterPro" id="IPR033885">
    <property type="entry name" value="AlkB/XylM"/>
</dbReference>
<proteinExistence type="inferred from homology"/>
<evidence type="ECO:0000256" key="6">
    <source>
        <dbReference type="ARBA" id="ARBA00022723"/>
    </source>
</evidence>
<feature type="transmembrane region" description="Helical" evidence="13">
    <location>
        <begin position="384"/>
        <end position="405"/>
    </location>
</feature>
<keyword evidence="11 13" id="KW-0472">Membrane</keyword>
<evidence type="ECO:0000256" key="11">
    <source>
        <dbReference type="ARBA" id="ARBA00023136"/>
    </source>
</evidence>
<dbReference type="AlphaFoldDB" id="A0A7S3VNV6"/>
<gene>
    <name evidence="15" type="ORF">DTER00134_LOCUS11975</name>
</gene>
<evidence type="ECO:0000256" key="13">
    <source>
        <dbReference type="SAM" id="Phobius"/>
    </source>
</evidence>
<organism evidence="15">
    <name type="scientific">Dunaliella tertiolecta</name>
    <name type="common">Green alga</name>
    <dbReference type="NCBI Taxonomy" id="3047"/>
    <lineage>
        <taxon>Eukaryota</taxon>
        <taxon>Viridiplantae</taxon>
        <taxon>Chlorophyta</taxon>
        <taxon>core chlorophytes</taxon>
        <taxon>Chlorophyceae</taxon>
        <taxon>CS clade</taxon>
        <taxon>Chlamydomonadales</taxon>
        <taxon>Dunaliellaceae</taxon>
        <taxon>Dunaliella</taxon>
    </lineage>
</organism>
<feature type="region of interest" description="Disordered" evidence="12">
    <location>
        <begin position="343"/>
        <end position="371"/>
    </location>
</feature>
<evidence type="ECO:0000256" key="8">
    <source>
        <dbReference type="ARBA" id="ARBA00023002"/>
    </source>
</evidence>
<dbReference type="Pfam" id="PF00487">
    <property type="entry name" value="FA_desaturase"/>
    <property type="match status" value="2"/>
</dbReference>
<dbReference type="GO" id="GO:0046872">
    <property type="term" value="F:metal ion binding"/>
    <property type="evidence" value="ECO:0007669"/>
    <property type="project" value="UniProtKB-KW"/>
</dbReference>
<reference evidence="15" key="1">
    <citation type="submission" date="2021-01" db="EMBL/GenBank/DDBJ databases">
        <authorList>
            <person name="Corre E."/>
            <person name="Pelletier E."/>
            <person name="Niang G."/>
            <person name="Scheremetjew M."/>
            <person name="Finn R."/>
            <person name="Kale V."/>
            <person name="Holt S."/>
            <person name="Cochrane G."/>
            <person name="Meng A."/>
            <person name="Brown T."/>
            <person name="Cohen L."/>
        </authorList>
    </citation>
    <scope>NUCLEOTIDE SEQUENCE</scope>
    <source>
        <strain evidence="15">CCMP1320</strain>
    </source>
</reference>
<dbReference type="PANTHER" id="PTHR38674:SF1">
    <property type="entry name" value="ALKANE 1-MONOOXYGENASE 1"/>
    <property type="match status" value="1"/>
</dbReference>
<dbReference type="GO" id="GO:0005886">
    <property type="term" value="C:plasma membrane"/>
    <property type="evidence" value="ECO:0007669"/>
    <property type="project" value="UniProtKB-SubCell"/>
</dbReference>
<evidence type="ECO:0000256" key="12">
    <source>
        <dbReference type="SAM" id="MobiDB-lite"/>
    </source>
</evidence>
<feature type="domain" description="Fatty acid desaturase" evidence="14">
    <location>
        <begin position="239"/>
        <end position="342"/>
    </location>
</feature>
<sequence>MFLVITPIVDFLTGPIKQHPAMQPVKPMGPGSPAYFASRILPALYIPLHITASLMVYWASSAAPLALAGCPWVLPLLMVSMGFCATVGKGAGHELIHSRHAVHRAIGDLYFLWTWHGSYARSHHHHHRYVGTPLDHSSAKQGEPFLHFWPRYVLGSWAIAWQDEVQEARGRWKQKQRRAHCAGKLGTNDAASARSEGQQQQQQQQEEMMRSDAFDVGAEVLPAASRGTDQAPLAALIPWGQVTGTAAQMGITAMVYLLFGPAAVQVHIGAAFLSLTMQSVADYALHYGLKRSRLPDGRYEPVTPYLSFNSGFKWENSTMHTVLYHSDHHMSAAKPYKDLGLTFKPPNPASGPSSTPAPSSGSEKPHVEEQPVCQSQAFRQAPVLLPNIPFFVILPIALLCPPLWFRMVDPFVESANHNQHKHAQEVLSKT</sequence>
<keyword evidence="5 13" id="KW-0812">Transmembrane</keyword>
<accession>A0A7S3VNV6</accession>
<evidence type="ECO:0000259" key="14">
    <source>
        <dbReference type="Pfam" id="PF00487"/>
    </source>
</evidence>
<keyword evidence="6" id="KW-0479">Metal-binding</keyword>
<evidence type="ECO:0000256" key="10">
    <source>
        <dbReference type="ARBA" id="ARBA00023033"/>
    </source>
</evidence>
<keyword evidence="10" id="KW-0503">Monooxygenase</keyword>
<name>A0A7S3VNV6_DUNTE</name>
<protein>
    <recommendedName>
        <fullName evidence="14">Fatty acid desaturase domain-containing protein</fullName>
    </recommendedName>
</protein>
<evidence type="ECO:0000256" key="7">
    <source>
        <dbReference type="ARBA" id="ARBA00022989"/>
    </source>
</evidence>
<keyword evidence="4" id="KW-0997">Cell inner membrane</keyword>
<evidence type="ECO:0000256" key="3">
    <source>
        <dbReference type="ARBA" id="ARBA00022475"/>
    </source>
</evidence>
<dbReference type="PANTHER" id="PTHR38674">
    <property type="entry name" value="ALKANE 1-MONOOXYGENASE 1"/>
    <property type="match status" value="1"/>
</dbReference>